<reference evidence="2" key="2">
    <citation type="submission" date="2025-09" db="UniProtKB">
        <authorList>
            <consortium name="Ensembl"/>
        </authorList>
    </citation>
    <scope>IDENTIFICATION</scope>
</reference>
<dbReference type="Ensembl" id="ENSSRHT00000056477.1">
    <property type="protein sequence ID" value="ENSSRHP00000054937.1"/>
    <property type="gene ID" value="ENSSRHG00000027654.1"/>
</dbReference>
<evidence type="ECO:0000256" key="1">
    <source>
        <dbReference type="SAM" id="SignalP"/>
    </source>
</evidence>
<organism evidence="2 3">
    <name type="scientific">Sinocyclocheilus rhinocerous</name>
    <dbReference type="NCBI Taxonomy" id="307959"/>
    <lineage>
        <taxon>Eukaryota</taxon>
        <taxon>Metazoa</taxon>
        <taxon>Chordata</taxon>
        <taxon>Craniata</taxon>
        <taxon>Vertebrata</taxon>
        <taxon>Euteleostomi</taxon>
        <taxon>Actinopterygii</taxon>
        <taxon>Neopterygii</taxon>
        <taxon>Teleostei</taxon>
        <taxon>Ostariophysi</taxon>
        <taxon>Cypriniformes</taxon>
        <taxon>Cyprinidae</taxon>
        <taxon>Cyprininae</taxon>
        <taxon>Sinocyclocheilus</taxon>
    </lineage>
</organism>
<keyword evidence="1" id="KW-0732">Signal</keyword>
<keyword evidence="3" id="KW-1185">Reference proteome</keyword>
<feature type="chain" id="PRO_5025615956" evidence="1">
    <location>
        <begin position="16"/>
        <end position="60"/>
    </location>
</feature>
<reference evidence="2" key="1">
    <citation type="submission" date="2025-08" db="UniProtKB">
        <authorList>
            <consortium name="Ensembl"/>
        </authorList>
    </citation>
    <scope>IDENTIFICATION</scope>
</reference>
<dbReference type="AlphaFoldDB" id="A0A673JNX6"/>
<dbReference type="Proteomes" id="UP000472270">
    <property type="component" value="Unassembled WGS sequence"/>
</dbReference>
<proteinExistence type="predicted"/>
<evidence type="ECO:0000313" key="2">
    <source>
        <dbReference type="Ensembl" id="ENSSRHP00000054937.1"/>
    </source>
</evidence>
<sequence length="60" mass="7288">MYLIVLLSLLQCGFFQRVRYKDKVPQYKAVKILRQETQFQDKTFILHKKQWATHWSDGTI</sequence>
<feature type="signal peptide" evidence="1">
    <location>
        <begin position="1"/>
        <end position="15"/>
    </location>
</feature>
<name>A0A673JNX6_9TELE</name>
<evidence type="ECO:0000313" key="3">
    <source>
        <dbReference type="Proteomes" id="UP000472270"/>
    </source>
</evidence>
<protein>
    <submittedName>
        <fullName evidence="2">Uncharacterized protein</fullName>
    </submittedName>
</protein>
<accession>A0A673JNX6</accession>